<dbReference type="SUPFAM" id="SSF46894">
    <property type="entry name" value="C-terminal effector domain of the bipartite response regulators"/>
    <property type="match status" value="1"/>
</dbReference>
<evidence type="ECO:0000256" key="7">
    <source>
        <dbReference type="PROSITE-ProRule" id="PRU01091"/>
    </source>
</evidence>
<evidence type="ECO:0000256" key="2">
    <source>
        <dbReference type="ARBA" id="ARBA00023012"/>
    </source>
</evidence>
<protein>
    <submittedName>
        <fullName evidence="10">Transcriptional regulatory protein WalR</fullName>
    </submittedName>
</protein>
<keyword evidence="4 7" id="KW-0238">DNA-binding</keyword>
<dbReference type="GO" id="GO:0006355">
    <property type="term" value="P:regulation of DNA-templated transcription"/>
    <property type="evidence" value="ECO:0007669"/>
    <property type="project" value="InterPro"/>
</dbReference>
<dbReference type="GO" id="GO:0005829">
    <property type="term" value="C:cytosol"/>
    <property type="evidence" value="ECO:0007669"/>
    <property type="project" value="TreeGrafter"/>
</dbReference>
<dbReference type="Gene3D" id="6.10.250.690">
    <property type="match status" value="1"/>
</dbReference>
<evidence type="ECO:0000256" key="3">
    <source>
        <dbReference type="ARBA" id="ARBA00023015"/>
    </source>
</evidence>
<dbReference type="PROSITE" id="PS51755">
    <property type="entry name" value="OMPR_PHOB"/>
    <property type="match status" value="1"/>
</dbReference>
<keyword evidence="1 6" id="KW-0597">Phosphoprotein</keyword>
<dbReference type="Gene3D" id="3.40.50.2300">
    <property type="match status" value="1"/>
</dbReference>
<dbReference type="SUPFAM" id="SSF52172">
    <property type="entry name" value="CheY-like"/>
    <property type="match status" value="1"/>
</dbReference>
<proteinExistence type="predicted"/>
<dbReference type="EMBL" id="SJPN01000004">
    <property type="protein sequence ID" value="TWU02650.1"/>
    <property type="molecule type" value="Genomic_DNA"/>
</dbReference>
<gene>
    <name evidence="10" type="primary">walR_1</name>
    <name evidence="10" type="ORF">Pla52n_37070</name>
</gene>
<dbReference type="Pfam" id="PF00072">
    <property type="entry name" value="Response_reg"/>
    <property type="match status" value="1"/>
</dbReference>
<keyword evidence="3" id="KW-0805">Transcription regulation</keyword>
<dbReference type="InterPro" id="IPR001867">
    <property type="entry name" value="OmpR/PhoB-type_DNA-bd"/>
</dbReference>
<dbReference type="Gene3D" id="1.10.10.10">
    <property type="entry name" value="Winged helix-like DNA-binding domain superfamily/Winged helix DNA-binding domain"/>
    <property type="match status" value="1"/>
</dbReference>
<dbReference type="RefSeq" id="WP_146520938.1">
    <property type="nucleotide sequence ID" value="NZ_CP151726.1"/>
</dbReference>
<dbReference type="PROSITE" id="PS50110">
    <property type="entry name" value="RESPONSE_REGULATORY"/>
    <property type="match status" value="1"/>
</dbReference>
<evidence type="ECO:0000259" key="9">
    <source>
        <dbReference type="PROSITE" id="PS51755"/>
    </source>
</evidence>
<dbReference type="PANTHER" id="PTHR48111">
    <property type="entry name" value="REGULATOR OF RPOS"/>
    <property type="match status" value="1"/>
</dbReference>
<dbReference type="FunFam" id="3.40.50.2300:FF:000001">
    <property type="entry name" value="DNA-binding response regulator PhoB"/>
    <property type="match status" value="1"/>
</dbReference>
<evidence type="ECO:0000256" key="6">
    <source>
        <dbReference type="PROSITE-ProRule" id="PRU00169"/>
    </source>
</evidence>
<dbReference type="GO" id="GO:0032993">
    <property type="term" value="C:protein-DNA complex"/>
    <property type="evidence" value="ECO:0007669"/>
    <property type="project" value="TreeGrafter"/>
</dbReference>
<dbReference type="Proteomes" id="UP000320176">
    <property type="component" value="Unassembled WGS sequence"/>
</dbReference>
<evidence type="ECO:0000259" key="8">
    <source>
        <dbReference type="PROSITE" id="PS50110"/>
    </source>
</evidence>
<comment type="caution">
    <text evidence="10">The sequence shown here is derived from an EMBL/GenBank/DDBJ whole genome shotgun (WGS) entry which is preliminary data.</text>
</comment>
<keyword evidence="5" id="KW-0804">Transcription</keyword>
<reference evidence="10 11" key="1">
    <citation type="submission" date="2019-02" db="EMBL/GenBank/DDBJ databases">
        <title>Deep-cultivation of Planctomycetes and their phenomic and genomic characterization uncovers novel biology.</title>
        <authorList>
            <person name="Wiegand S."/>
            <person name="Jogler M."/>
            <person name="Boedeker C."/>
            <person name="Pinto D."/>
            <person name="Vollmers J."/>
            <person name="Rivas-Marin E."/>
            <person name="Kohn T."/>
            <person name="Peeters S.H."/>
            <person name="Heuer A."/>
            <person name="Rast P."/>
            <person name="Oberbeckmann S."/>
            <person name="Bunk B."/>
            <person name="Jeske O."/>
            <person name="Meyerdierks A."/>
            <person name="Storesund J.E."/>
            <person name="Kallscheuer N."/>
            <person name="Luecker S."/>
            <person name="Lage O.M."/>
            <person name="Pohl T."/>
            <person name="Merkel B.J."/>
            <person name="Hornburger P."/>
            <person name="Mueller R.-W."/>
            <person name="Bruemmer F."/>
            <person name="Labrenz M."/>
            <person name="Spormann A.M."/>
            <person name="Op Den Camp H."/>
            <person name="Overmann J."/>
            <person name="Amann R."/>
            <person name="Jetten M.S.M."/>
            <person name="Mascher T."/>
            <person name="Medema M.H."/>
            <person name="Devos D.P."/>
            <person name="Kaster A.-K."/>
            <person name="Ovreas L."/>
            <person name="Rohde M."/>
            <person name="Galperin M.Y."/>
            <person name="Jogler C."/>
        </authorList>
    </citation>
    <scope>NUCLEOTIDE SEQUENCE [LARGE SCALE GENOMIC DNA]</scope>
    <source>
        <strain evidence="10 11">Pla52n</strain>
    </source>
</reference>
<feature type="domain" description="Response regulatory" evidence="8">
    <location>
        <begin position="4"/>
        <end position="118"/>
    </location>
</feature>
<dbReference type="GO" id="GO:0000156">
    <property type="term" value="F:phosphorelay response regulator activity"/>
    <property type="evidence" value="ECO:0007669"/>
    <property type="project" value="TreeGrafter"/>
</dbReference>
<keyword evidence="11" id="KW-1185">Reference proteome</keyword>
<evidence type="ECO:0000313" key="10">
    <source>
        <dbReference type="EMBL" id="TWU02650.1"/>
    </source>
</evidence>
<organism evidence="10 11">
    <name type="scientific">Stieleria varia</name>
    <dbReference type="NCBI Taxonomy" id="2528005"/>
    <lineage>
        <taxon>Bacteria</taxon>
        <taxon>Pseudomonadati</taxon>
        <taxon>Planctomycetota</taxon>
        <taxon>Planctomycetia</taxon>
        <taxon>Pirellulales</taxon>
        <taxon>Pirellulaceae</taxon>
        <taxon>Stieleria</taxon>
    </lineage>
</organism>
<dbReference type="CDD" id="cd00383">
    <property type="entry name" value="trans_reg_C"/>
    <property type="match status" value="1"/>
</dbReference>
<dbReference type="InterPro" id="IPR016032">
    <property type="entry name" value="Sig_transdc_resp-reg_C-effctor"/>
</dbReference>
<evidence type="ECO:0000256" key="5">
    <source>
        <dbReference type="ARBA" id="ARBA00023163"/>
    </source>
</evidence>
<name>A0A5C6ASJ2_9BACT</name>
<dbReference type="InterPro" id="IPR011006">
    <property type="entry name" value="CheY-like_superfamily"/>
</dbReference>
<dbReference type="PANTHER" id="PTHR48111:SF11">
    <property type="entry name" value="TWO-COMPONENT RESPONSE REGULATOR"/>
    <property type="match status" value="1"/>
</dbReference>
<accession>A0A5C6ASJ2</accession>
<dbReference type="InterPro" id="IPR036388">
    <property type="entry name" value="WH-like_DNA-bd_sf"/>
</dbReference>
<dbReference type="InterPro" id="IPR001789">
    <property type="entry name" value="Sig_transdc_resp-reg_receiver"/>
</dbReference>
<keyword evidence="2" id="KW-0902">Two-component regulatory system</keyword>
<dbReference type="OrthoDB" id="272875at2"/>
<feature type="modified residue" description="4-aspartylphosphate" evidence="6">
    <location>
        <position position="53"/>
    </location>
</feature>
<sequence length="240" mass="27119">MTLRILIAEDDRNTRAALAEVLRGEGYEVTEAADGRHAKDLFDAKTPDIACLDVMMPGLSGFDLCRHFRQTAPTMPILFITAKSEEIDKVVGLELGGDDYIVKPFGTKEVIARIRAVTRRCVPADDFTPCGFGTDEFDMHDLHVIPKEYRARRGTETISLTPRELRILQCLADRPGEVIPRSDLFRQAWEDDHVPNSRTIDQTISQLRKRIERNPKSPEIIETVYGVGYRFQPASSSPKF</sequence>
<feature type="DNA-binding region" description="OmpR/PhoB-type" evidence="7">
    <location>
        <begin position="134"/>
        <end position="233"/>
    </location>
</feature>
<evidence type="ECO:0000313" key="11">
    <source>
        <dbReference type="Proteomes" id="UP000320176"/>
    </source>
</evidence>
<dbReference type="SMART" id="SM00862">
    <property type="entry name" value="Trans_reg_C"/>
    <property type="match status" value="1"/>
</dbReference>
<dbReference type="CDD" id="cd17574">
    <property type="entry name" value="REC_OmpR"/>
    <property type="match status" value="1"/>
</dbReference>
<dbReference type="GO" id="GO:0000976">
    <property type="term" value="F:transcription cis-regulatory region binding"/>
    <property type="evidence" value="ECO:0007669"/>
    <property type="project" value="TreeGrafter"/>
</dbReference>
<dbReference type="SMART" id="SM00448">
    <property type="entry name" value="REC"/>
    <property type="match status" value="1"/>
</dbReference>
<evidence type="ECO:0000256" key="4">
    <source>
        <dbReference type="ARBA" id="ARBA00023125"/>
    </source>
</evidence>
<dbReference type="AlphaFoldDB" id="A0A5C6ASJ2"/>
<evidence type="ECO:0000256" key="1">
    <source>
        <dbReference type="ARBA" id="ARBA00022553"/>
    </source>
</evidence>
<dbReference type="Pfam" id="PF00486">
    <property type="entry name" value="Trans_reg_C"/>
    <property type="match status" value="1"/>
</dbReference>
<dbReference type="InterPro" id="IPR039420">
    <property type="entry name" value="WalR-like"/>
</dbReference>
<feature type="domain" description="OmpR/PhoB-type" evidence="9">
    <location>
        <begin position="134"/>
        <end position="233"/>
    </location>
</feature>